<sequence>LEQLIVNGVVENDVPYESTLGNPRPLNGRSWVELINLKEVLALVPR</sequence>
<accession>A0A9N9HYR4</accession>
<organism evidence="1 2">
    <name type="scientific">Dentiscutata erythropus</name>
    <dbReference type="NCBI Taxonomy" id="1348616"/>
    <lineage>
        <taxon>Eukaryota</taxon>
        <taxon>Fungi</taxon>
        <taxon>Fungi incertae sedis</taxon>
        <taxon>Mucoromycota</taxon>
        <taxon>Glomeromycotina</taxon>
        <taxon>Glomeromycetes</taxon>
        <taxon>Diversisporales</taxon>
        <taxon>Gigasporaceae</taxon>
        <taxon>Dentiscutata</taxon>
    </lineage>
</organism>
<name>A0A9N9HYR4_9GLOM</name>
<evidence type="ECO:0000313" key="1">
    <source>
        <dbReference type="EMBL" id="CAG8713309.1"/>
    </source>
</evidence>
<dbReference type="Proteomes" id="UP000789405">
    <property type="component" value="Unassembled WGS sequence"/>
</dbReference>
<reference evidence="1" key="1">
    <citation type="submission" date="2021-06" db="EMBL/GenBank/DDBJ databases">
        <authorList>
            <person name="Kallberg Y."/>
            <person name="Tangrot J."/>
            <person name="Rosling A."/>
        </authorList>
    </citation>
    <scope>NUCLEOTIDE SEQUENCE</scope>
    <source>
        <strain evidence="1">MA453B</strain>
    </source>
</reference>
<comment type="caution">
    <text evidence="1">The sequence shown here is derived from an EMBL/GenBank/DDBJ whole genome shotgun (WGS) entry which is preliminary data.</text>
</comment>
<protein>
    <submittedName>
        <fullName evidence="1">19026_t:CDS:1</fullName>
    </submittedName>
</protein>
<dbReference type="EMBL" id="CAJVPY010009876">
    <property type="protein sequence ID" value="CAG8713309.1"/>
    <property type="molecule type" value="Genomic_DNA"/>
</dbReference>
<evidence type="ECO:0000313" key="2">
    <source>
        <dbReference type="Proteomes" id="UP000789405"/>
    </source>
</evidence>
<feature type="non-terminal residue" evidence="1">
    <location>
        <position position="1"/>
    </location>
</feature>
<proteinExistence type="predicted"/>
<keyword evidence="2" id="KW-1185">Reference proteome</keyword>
<dbReference type="AlphaFoldDB" id="A0A9N9HYR4"/>
<gene>
    <name evidence="1" type="ORF">DERYTH_LOCUS13753</name>
</gene>